<proteinExistence type="predicted"/>
<organism evidence="1">
    <name type="scientific">viral metagenome</name>
    <dbReference type="NCBI Taxonomy" id="1070528"/>
    <lineage>
        <taxon>unclassified sequences</taxon>
        <taxon>metagenomes</taxon>
        <taxon>organismal metagenomes</taxon>
    </lineage>
</organism>
<dbReference type="EMBL" id="MT142831">
    <property type="protein sequence ID" value="QJA89222.1"/>
    <property type="molecule type" value="Genomic_DNA"/>
</dbReference>
<protein>
    <submittedName>
        <fullName evidence="1">Uncharacterized protein</fullName>
    </submittedName>
</protein>
<reference evidence="1" key="1">
    <citation type="submission" date="2020-03" db="EMBL/GenBank/DDBJ databases">
        <title>The deep terrestrial virosphere.</title>
        <authorList>
            <person name="Holmfeldt K."/>
            <person name="Nilsson E."/>
            <person name="Simone D."/>
            <person name="Lopez-Fernandez M."/>
            <person name="Wu X."/>
            <person name="de Brujin I."/>
            <person name="Lundin D."/>
            <person name="Andersson A."/>
            <person name="Bertilsson S."/>
            <person name="Dopson M."/>
        </authorList>
    </citation>
    <scope>NUCLEOTIDE SEQUENCE</scope>
    <source>
        <strain evidence="1">MM415B02587</strain>
    </source>
</reference>
<name>A0A6M3L5X7_9ZZZZ</name>
<gene>
    <name evidence="1" type="ORF">MM415B02587_0009</name>
</gene>
<sequence>MAGISGSDVRLTIGATEYGFMLVRDKNKKPAWRVTNAPVTAARIATEGGYGALMENVEMAISQSDWRGGMGQYFHNASKPNLFWYGVLDTRWKDRLMQGPTWTSTDDGGASLANGTSIKFLEFLDSLWLAHATYIYKWDTTGLDWDGVNITTTITDAVTFKGFMLAALGGSTQYQQSKDGTTWTATTLTNFKADKFAVVGNLIYKAIKPNKVMKSYYGDEVTAPSACTAALIEVAGNIDAGSHSYKVVWSDDRNRVSVPSAASDAITHDGTHKQSSLTNIPVYPNTQVTKRQIYRNKVAAQNTWYLLTTLTDNTTTTYTDNTADAALGVAASDVSTIFNPWITEVTVGDTETDITGMVEFQGSLFVGKEEGLYRVDADNTVVPITTEFRYARSTKNFTKMVTHKGKLYYNIGTQALFVYDGNSIKDITWKNNFYFMGDIGALIPSYEYLYVSMDAISITTKSAMFSVNEEVVNGELEYRWHQIGHFFTAPNDMHCGIVSSVNYTNPRLWWSGRQTNTNAVYPTYSILPKIGVEPDLDTGYSFYTTEDVLYTSRYDFGFRTDSKIFTSIDILYSLPTGNKITVDYSVDDAAAVALADLTTTTTKIDTRYINATGRYIRFILGMDSDATSETPIIYGIVVRAILRPVKKKVFDFSVYLSDFQVAHRGYGRKYSIGTLITQLRNANDPATQTGVVTLKDMDGTSYSVVIDDLQEEWITDEPTRKPERVFHIRAIEAKVA</sequence>
<evidence type="ECO:0000313" key="1">
    <source>
        <dbReference type="EMBL" id="QJA89222.1"/>
    </source>
</evidence>
<accession>A0A6M3L5X7</accession>
<dbReference type="AlphaFoldDB" id="A0A6M3L5X7"/>